<dbReference type="OrthoDB" id="2999415at2759"/>
<dbReference type="Gene3D" id="1.10.510.10">
    <property type="entry name" value="Transferase(Phosphotransferase) domain 1"/>
    <property type="match status" value="1"/>
</dbReference>
<dbReference type="SUPFAM" id="SSF56112">
    <property type="entry name" value="Protein kinase-like (PK-like)"/>
    <property type="match status" value="1"/>
</dbReference>
<reference evidence="2 3" key="1">
    <citation type="journal article" date="2020" name="ISME J.">
        <title>Uncovering the hidden diversity of litter-decomposition mechanisms in mushroom-forming fungi.</title>
        <authorList>
            <person name="Floudas D."/>
            <person name="Bentzer J."/>
            <person name="Ahren D."/>
            <person name="Johansson T."/>
            <person name="Persson P."/>
            <person name="Tunlid A."/>
        </authorList>
    </citation>
    <scope>NUCLEOTIDE SEQUENCE [LARGE SCALE GENOMIC DNA]</scope>
    <source>
        <strain evidence="2 3">CBS 175.51</strain>
    </source>
</reference>
<feature type="domain" description="Protein kinase" evidence="1">
    <location>
        <begin position="35"/>
        <end position="373"/>
    </location>
</feature>
<dbReference type="PANTHER" id="PTHR24345">
    <property type="entry name" value="SERINE/THREONINE-PROTEIN KINASE PLK"/>
    <property type="match status" value="1"/>
</dbReference>
<name>A0A8H5BMT6_9AGAR</name>
<gene>
    <name evidence="2" type="ORF">D9611_000742</name>
</gene>
<evidence type="ECO:0000313" key="2">
    <source>
        <dbReference type="EMBL" id="KAF5326001.1"/>
    </source>
</evidence>
<sequence>MNAMNLNIEVLDQAASWSLKSLSSPSPPTVPTFLAVIWRNLADGSVYITRLAGRKLGHFQLAELERGCIHIPHSHFQPQWHPSLTEYDSSAYYFTGSPPIYIKKPRLVGYDETPGIAEKFTMEICVLERLRQNPHPHVSQYYGCFVDDEKGLVTGICLRKYSCTLGAFLENRLPPNQQKPPFDYMKVLKGIHAGIMHIHSLGLAHNDISPSNIMLDEHGNAVIIDFDNCAPFGHPCRAGTPGWTNFAKVSAVENDGFGYHRVQHYIQGKVMQPQPQPQSNWSNSQRTFPPNGILPDPIVVQSSSAKVALQLPNELLHKIIIYSVEDAVHSVGTRSACTWEMNLFVTFYCVSIPFREISKEVVCKAFDISNPHLDNEDKSHLATIQEILVSLRGMATRLRKPSNAFSLPPSPSAYSPTANLSPLFASYMLYLTSATLRENAAASTAQAYQRTHEAINATLSQSLTLCKLVSPPRVTGSLYTGILEEFELSRCGTALVRGFNELKVHVEYMRILQPSIERDGTGPTAGVRSLIHTSLATIENAIEKYPHILLNEASFSRLNLFQLPGVLIGLRQICSLQLAEDEYRLEERIHSIRQLWLHKCPFLQSRCLH</sequence>
<keyword evidence="3" id="KW-1185">Reference proteome</keyword>
<dbReference type="GO" id="GO:0005524">
    <property type="term" value="F:ATP binding"/>
    <property type="evidence" value="ECO:0007669"/>
    <property type="project" value="InterPro"/>
</dbReference>
<dbReference type="Proteomes" id="UP000541558">
    <property type="component" value="Unassembled WGS sequence"/>
</dbReference>
<dbReference type="Pfam" id="PF00069">
    <property type="entry name" value="Pkinase"/>
    <property type="match status" value="1"/>
</dbReference>
<evidence type="ECO:0000259" key="1">
    <source>
        <dbReference type="PROSITE" id="PS50011"/>
    </source>
</evidence>
<accession>A0A8H5BMT6</accession>
<evidence type="ECO:0000313" key="3">
    <source>
        <dbReference type="Proteomes" id="UP000541558"/>
    </source>
</evidence>
<dbReference type="AlphaFoldDB" id="A0A8H5BMT6"/>
<dbReference type="GO" id="GO:0004672">
    <property type="term" value="F:protein kinase activity"/>
    <property type="evidence" value="ECO:0007669"/>
    <property type="project" value="InterPro"/>
</dbReference>
<protein>
    <recommendedName>
        <fullName evidence="1">Protein kinase domain-containing protein</fullName>
    </recommendedName>
</protein>
<dbReference type="InterPro" id="IPR000719">
    <property type="entry name" value="Prot_kinase_dom"/>
</dbReference>
<proteinExistence type="predicted"/>
<comment type="caution">
    <text evidence="2">The sequence shown here is derived from an EMBL/GenBank/DDBJ whole genome shotgun (WGS) entry which is preliminary data.</text>
</comment>
<organism evidence="2 3">
    <name type="scientific">Ephemerocybe angulata</name>
    <dbReference type="NCBI Taxonomy" id="980116"/>
    <lineage>
        <taxon>Eukaryota</taxon>
        <taxon>Fungi</taxon>
        <taxon>Dikarya</taxon>
        <taxon>Basidiomycota</taxon>
        <taxon>Agaricomycotina</taxon>
        <taxon>Agaricomycetes</taxon>
        <taxon>Agaricomycetidae</taxon>
        <taxon>Agaricales</taxon>
        <taxon>Agaricineae</taxon>
        <taxon>Psathyrellaceae</taxon>
        <taxon>Ephemerocybe</taxon>
    </lineage>
</organism>
<dbReference type="InterPro" id="IPR011009">
    <property type="entry name" value="Kinase-like_dom_sf"/>
</dbReference>
<dbReference type="PROSITE" id="PS50011">
    <property type="entry name" value="PROTEIN_KINASE_DOM"/>
    <property type="match status" value="1"/>
</dbReference>
<dbReference type="SMART" id="SM00220">
    <property type="entry name" value="S_TKc"/>
    <property type="match status" value="1"/>
</dbReference>
<dbReference type="GO" id="GO:0005634">
    <property type="term" value="C:nucleus"/>
    <property type="evidence" value="ECO:0007669"/>
    <property type="project" value="TreeGrafter"/>
</dbReference>
<dbReference type="EMBL" id="JAACJK010000163">
    <property type="protein sequence ID" value="KAF5326001.1"/>
    <property type="molecule type" value="Genomic_DNA"/>
</dbReference>